<feature type="domain" description="Fibrinogen C-terminal" evidence="1">
    <location>
        <begin position="1"/>
        <end position="163"/>
    </location>
</feature>
<dbReference type="GO" id="GO:0005615">
    <property type="term" value="C:extracellular space"/>
    <property type="evidence" value="ECO:0007669"/>
    <property type="project" value="TreeGrafter"/>
</dbReference>
<dbReference type="EMBL" id="MRZV01000202">
    <property type="protein sequence ID" value="PIK55733.1"/>
    <property type="molecule type" value="Genomic_DNA"/>
</dbReference>
<evidence type="ECO:0000313" key="2">
    <source>
        <dbReference type="EMBL" id="PIK55733.1"/>
    </source>
</evidence>
<evidence type="ECO:0000259" key="1">
    <source>
        <dbReference type="PROSITE" id="PS51406"/>
    </source>
</evidence>
<gene>
    <name evidence="2" type="ORF">BSL78_07344</name>
</gene>
<reference evidence="2 3" key="1">
    <citation type="journal article" date="2017" name="PLoS Biol.">
        <title>The sea cucumber genome provides insights into morphological evolution and visceral regeneration.</title>
        <authorList>
            <person name="Zhang X."/>
            <person name="Sun L."/>
            <person name="Yuan J."/>
            <person name="Sun Y."/>
            <person name="Gao Y."/>
            <person name="Zhang L."/>
            <person name="Li S."/>
            <person name="Dai H."/>
            <person name="Hamel J.F."/>
            <person name="Liu C."/>
            <person name="Yu Y."/>
            <person name="Liu S."/>
            <person name="Lin W."/>
            <person name="Guo K."/>
            <person name="Jin S."/>
            <person name="Xu P."/>
            <person name="Storey K.B."/>
            <person name="Huan P."/>
            <person name="Zhang T."/>
            <person name="Zhou Y."/>
            <person name="Zhang J."/>
            <person name="Lin C."/>
            <person name="Li X."/>
            <person name="Xing L."/>
            <person name="Huo D."/>
            <person name="Sun M."/>
            <person name="Wang L."/>
            <person name="Mercier A."/>
            <person name="Li F."/>
            <person name="Yang H."/>
            <person name="Xiang J."/>
        </authorList>
    </citation>
    <scope>NUCLEOTIDE SEQUENCE [LARGE SCALE GENOMIC DNA]</scope>
    <source>
        <strain evidence="2">Shaxun</strain>
        <tissue evidence="2">Muscle</tissue>
    </source>
</reference>
<keyword evidence="3" id="KW-1185">Reference proteome</keyword>
<dbReference type="InterPro" id="IPR036056">
    <property type="entry name" value="Fibrinogen-like_C"/>
</dbReference>
<sequence>MTDGGGWTVFQRRVSGSQDFFLYWNDYKVGFGDLNENFWLGNEKIYSITNQGTYELRIDFIDANGRPLYAKYDNFRIRAETENYKLVIGNYAEGDAGDSLSFHNNGDFVARETSGTWDGPWWHRADFYKCSLNGPITSYNSFYWQAIPSYHVHWTEMKVRALS</sequence>
<name>A0A2G8L651_STIJA</name>
<dbReference type="OrthoDB" id="7735550at2759"/>
<dbReference type="InterPro" id="IPR014716">
    <property type="entry name" value="Fibrinogen_a/b/g_C_1"/>
</dbReference>
<dbReference type="PANTHER" id="PTHR19143:SF458">
    <property type="entry name" value="FIBRINOGEN C-TERMINAL DOMAIN-CONTAINING PROTEIN-RELATED"/>
    <property type="match status" value="1"/>
</dbReference>
<dbReference type="Proteomes" id="UP000230750">
    <property type="component" value="Unassembled WGS sequence"/>
</dbReference>
<dbReference type="Pfam" id="PF00147">
    <property type="entry name" value="Fibrinogen_C"/>
    <property type="match status" value="1"/>
</dbReference>
<protein>
    <submittedName>
        <fullName evidence="2">Ficolin-1</fullName>
    </submittedName>
</protein>
<dbReference type="PANTHER" id="PTHR19143">
    <property type="entry name" value="FIBRINOGEN/TENASCIN/ANGIOPOEITIN"/>
    <property type="match status" value="1"/>
</dbReference>
<dbReference type="InterPro" id="IPR050373">
    <property type="entry name" value="Fibrinogen_C-term_domain"/>
</dbReference>
<organism evidence="2 3">
    <name type="scientific">Stichopus japonicus</name>
    <name type="common">Sea cucumber</name>
    <dbReference type="NCBI Taxonomy" id="307972"/>
    <lineage>
        <taxon>Eukaryota</taxon>
        <taxon>Metazoa</taxon>
        <taxon>Echinodermata</taxon>
        <taxon>Eleutherozoa</taxon>
        <taxon>Echinozoa</taxon>
        <taxon>Holothuroidea</taxon>
        <taxon>Aspidochirotacea</taxon>
        <taxon>Aspidochirotida</taxon>
        <taxon>Stichopodidae</taxon>
        <taxon>Apostichopus</taxon>
    </lineage>
</organism>
<accession>A0A2G8L651</accession>
<proteinExistence type="predicted"/>
<dbReference type="Gene3D" id="3.90.215.10">
    <property type="entry name" value="Gamma Fibrinogen, chain A, domain 1"/>
    <property type="match status" value="1"/>
</dbReference>
<dbReference type="SMART" id="SM00186">
    <property type="entry name" value="FBG"/>
    <property type="match status" value="1"/>
</dbReference>
<dbReference type="InterPro" id="IPR002181">
    <property type="entry name" value="Fibrinogen_a/b/g_C_dom"/>
</dbReference>
<dbReference type="PROSITE" id="PS51406">
    <property type="entry name" value="FIBRINOGEN_C_2"/>
    <property type="match status" value="1"/>
</dbReference>
<dbReference type="STRING" id="307972.A0A2G8L651"/>
<dbReference type="SUPFAM" id="SSF56496">
    <property type="entry name" value="Fibrinogen C-terminal domain-like"/>
    <property type="match status" value="1"/>
</dbReference>
<dbReference type="AlphaFoldDB" id="A0A2G8L651"/>
<comment type="caution">
    <text evidence="2">The sequence shown here is derived from an EMBL/GenBank/DDBJ whole genome shotgun (WGS) entry which is preliminary data.</text>
</comment>
<evidence type="ECO:0000313" key="3">
    <source>
        <dbReference type="Proteomes" id="UP000230750"/>
    </source>
</evidence>